<evidence type="ECO:0000313" key="3">
    <source>
        <dbReference type="EMBL" id="CAF4610170.1"/>
    </source>
</evidence>
<dbReference type="AlphaFoldDB" id="A0A8S2Z8S9"/>
<evidence type="ECO:0000313" key="4">
    <source>
        <dbReference type="Proteomes" id="UP000681967"/>
    </source>
</evidence>
<evidence type="ECO:0000313" key="2">
    <source>
        <dbReference type="EMBL" id="CAF4600016.1"/>
    </source>
</evidence>
<accession>A0A8S2Z8S9</accession>
<feature type="compositionally biased region" description="Polar residues" evidence="1">
    <location>
        <begin position="1"/>
        <end position="10"/>
    </location>
</feature>
<organism evidence="3 4">
    <name type="scientific">Rotaria magnacalcarata</name>
    <dbReference type="NCBI Taxonomy" id="392030"/>
    <lineage>
        <taxon>Eukaryota</taxon>
        <taxon>Metazoa</taxon>
        <taxon>Spiralia</taxon>
        <taxon>Gnathifera</taxon>
        <taxon>Rotifera</taxon>
        <taxon>Eurotatoria</taxon>
        <taxon>Bdelloidea</taxon>
        <taxon>Philodinida</taxon>
        <taxon>Philodinidae</taxon>
        <taxon>Rotaria</taxon>
    </lineage>
</organism>
<dbReference type="EMBL" id="CAJOBJ010103818">
    <property type="protein sequence ID" value="CAF4600016.1"/>
    <property type="molecule type" value="Genomic_DNA"/>
</dbReference>
<feature type="compositionally biased region" description="Basic residues" evidence="1">
    <location>
        <begin position="14"/>
        <end position="25"/>
    </location>
</feature>
<dbReference type="EMBL" id="CAJOBH010100473">
    <property type="protein sequence ID" value="CAF4610170.1"/>
    <property type="molecule type" value="Genomic_DNA"/>
</dbReference>
<dbReference type="Proteomes" id="UP000681720">
    <property type="component" value="Unassembled WGS sequence"/>
</dbReference>
<feature type="non-terminal residue" evidence="3">
    <location>
        <position position="1"/>
    </location>
</feature>
<protein>
    <submittedName>
        <fullName evidence="3">Uncharacterized protein</fullName>
    </submittedName>
</protein>
<comment type="caution">
    <text evidence="3">The sequence shown here is derived from an EMBL/GenBank/DDBJ whole genome shotgun (WGS) entry which is preliminary data.</text>
</comment>
<evidence type="ECO:0000256" key="1">
    <source>
        <dbReference type="SAM" id="MobiDB-lite"/>
    </source>
</evidence>
<name>A0A8S2Z8S9_9BILA</name>
<feature type="region of interest" description="Disordered" evidence="1">
    <location>
        <begin position="1"/>
        <end position="29"/>
    </location>
</feature>
<gene>
    <name evidence="3" type="ORF">BYL167_LOCUS40504</name>
    <name evidence="2" type="ORF">GIL414_LOCUS38879</name>
</gene>
<reference evidence="3" key="1">
    <citation type="submission" date="2021-02" db="EMBL/GenBank/DDBJ databases">
        <authorList>
            <person name="Nowell W R."/>
        </authorList>
    </citation>
    <scope>NUCLEOTIDE SEQUENCE</scope>
</reference>
<dbReference type="Proteomes" id="UP000681967">
    <property type="component" value="Unassembled WGS sequence"/>
</dbReference>
<proteinExistence type="predicted"/>
<sequence>MSSAVSSSINAALRTRRSNKQHRRRNELPYVISHPTSANILSYLKY</sequence>